<name>A0A6A6WHA4_9PEZI</name>
<feature type="binding site" evidence="8">
    <location>
        <position position="278"/>
    </location>
    <ligand>
        <name>Zn(2+)</name>
        <dbReference type="ChEBI" id="CHEBI:29105"/>
        <note>catalytic</note>
    </ligand>
</feature>
<feature type="transmembrane region" description="Helical" evidence="9">
    <location>
        <begin position="112"/>
        <end position="129"/>
    </location>
</feature>
<keyword evidence="7" id="KW-0479">Metal-binding</keyword>
<gene>
    <name evidence="10" type="ORF">EJ05DRAFT_507252</name>
</gene>
<evidence type="ECO:0000256" key="9">
    <source>
        <dbReference type="SAM" id="Phobius"/>
    </source>
</evidence>
<dbReference type="EMBL" id="ML996566">
    <property type="protein sequence ID" value="KAF2761599.1"/>
    <property type="molecule type" value="Genomic_DNA"/>
</dbReference>
<dbReference type="GeneID" id="54488954"/>
<keyword evidence="7" id="KW-0106">Calcium</keyword>
<evidence type="ECO:0000256" key="2">
    <source>
        <dbReference type="ARBA" id="ARBA00009780"/>
    </source>
</evidence>
<evidence type="ECO:0000256" key="3">
    <source>
        <dbReference type="ARBA" id="ARBA00022692"/>
    </source>
</evidence>
<accession>A0A6A6WHA4</accession>
<dbReference type="RefSeq" id="XP_033604050.1">
    <property type="nucleotide sequence ID" value="XM_033747900.1"/>
</dbReference>
<feature type="transmembrane region" description="Helical" evidence="9">
    <location>
        <begin position="80"/>
        <end position="100"/>
    </location>
</feature>
<dbReference type="GO" id="GO:0046513">
    <property type="term" value="P:ceramide biosynthetic process"/>
    <property type="evidence" value="ECO:0007669"/>
    <property type="project" value="TreeGrafter"/>
</dbReference>
<keyword evidence="8" id="KW-0862">Zinc</keyword>
<keyword evidence="11" id="KW-1185">Reference proteome</keyword>
<feature type="binding site" evidence="8">
    <location>
        <position position="274"/>
    </location>
    <ligand>
        <name>Zn(2+)</name>
        <dbReference type="ChEBI" id="CHEBI:29105"/>
        <note>catalytic</note>
    </ligand>
</feature>
<evidence type="ECO:0000256" key="5">
    <source>
        <dbReference type="ARBA" id="ARBA00022989"/>
    </source>
</evidence>
<comment type="similarity">
    <text evidence="2">Belongs to the alkaline ceramidase family.</text>
</comment>
<dbReference type="GO" id="GO:0046514">
    <property type="term" value="P:ceramide catabolic process"/>
    <property type="evidence" value="ECO:0007669"/>
    <property type="project" value="TreeGrafter"/>
</dbReference>
<dbReference type="GO" id="GO:0005789">
    <property type="term" value="C:endoplasmic reticulum membrane"/>
    <property type="evidence" value="ECO:0007669"/>
    <property type="project" value="TreeGrafter"/>
</dbReference>
<feature type="transmembrane region" description="Helical" evidence="9">
    <location>
        <begin position="136"/>
        <end position="153"/>
    </location>
</feature>
<evidence type="ECO:0000256" key="7">
    <source>
        <dbReference type="PIRSR" id="PIRSR608901-1"/>
    </source>
</evidence>
<dbReference type="Pfam" id="PF05875">
    <property type="entry name" value="Ceramidase"/>
    <property type="match status" value="1"/>
</dbReference>
<comment type="cofactor">
    <cofactor evidence="8">
        <name>Zn(2+)</name>
        <dbReference type="ChEBI" id="CHEBI:29105"/>
    </cofactor>
</comment>
<evidence type="ECO:0000256" key="8">
    <source>
        <dbReference type="PIRSR" id="PIRSR608901-2"/>
    </source>
</evidence>
<dbReference type="OrthoDB" id="187171at2759"/>
<keyword evidence="4" id="KW-0378">Hydrolase</keyword>
<feature type="binding site" evidence="8">
    <location>
        <position position="99"/>
    </location>
    <ligand>
        <name>Zn(2+)</name>
        <dbReference type="ChEBI" id="CHEBI:29105"/>
        <note>catalytic</note>
    </ligand>
</feature>
<dbReference type="PANTHER" id="PTHR46187">
    <property type="entry name" value="ALKALINE CERAMIDASE 3"/>
    <property type="match status" value="1"/>
</dbReference>
<dbReference type="GO" id="GO:0016811">
    <property type="term" value="F:hydrolase activity, acting on carbon-nitrogen (but not peptide) bonds, in linear amides"/>
    <property type="evidence" value="ECO:0007669"/>
    <property type="project" value="InterPro"/>
</dbReference>
<organism evidence="10 11">
    <name type="scientific">Pseudovirgaria hyperparasitica</name>
    <dbReference type="NCBI Taxonomy" id="470096"/>
    <lineage>
        <taxon>Eukaryota</taxon>
        <taxon>Fungi</taxon>
        <taxon>Dikarya</taxon>
        <taxon>Ascomycota</taxon>
        <taxon>Pezizomycotina</taxon>
        <taxon>Dothideomycetes</taxon>
        <taxon>Dothideomycetes incertae sedis</taxon>
        <taxon>Acrospermales</taxon>
        <taxon>Acrospermaceae</taxon>
        <taxon>Pseudovirgaria</taxon>
    </lineage>
</organism>
<protein>
    <submittedName>
        <fullName evidence="10">Alkaline phytoceramidase</fullName>
    </submittedName>
</protein>
<feature type="transmembrane region" description="Helical" evidence="9">
    <location>
        <begin position="224"/>
        <end position="246"/>
    </location>
</feature>
<dbReference type="InterPro" id="IPR008901">
    <property type="entry name" value="ACER"/>
</dbReference>
<comment type="subcellular location">
    <subcellularLocation>
        <location evidence="1">Membrane</location>
        <topology evidence="1">Multi-pass membrane protein</topology>
    </subcellularLocation>
</comment>
<feature type="transmembrane region" description="Helical" evidence="9">
    <location>
        <begin position="275"/>
        <end position="295"/>
    </location>
</feature>
<feature type="binding site" evidence="7">
    <location>
        <position position="51"/>
    </location>
    <ligand>
        <name>Ca(2+)</name>
        <dbReference type="ChEBI" id="CHEBI:29108"/>
    </ligand>
</feature>
<keyword evidence="5 9" id="KW-1133">Transmembrane helix</keyword>
<dbReference type="GO" id="GO:0046872">
    <property type="term" value="F:metal ion binding"/>
    <property type="evidence" value="ECO:0007669"/>
    <property type="project" value="UniProtKB-KW"/>
</dbReference>
<proteinExistence type="inferred from homology"/>
<evidence type="ECO:0000313" key="10">
    <source>
        <dbReference type="EMBL" id="KAF2761599.1"/>
    </source>
</evidence>
<feature type="transmembrane region" description="Helical" evidence="9">
    <location>
        <begin position="165"/>
        <end position="185"/>
    </location>
</feature>
<reference evidence="10" key="1">
    <citation type="journal article" date="2020" name="Stud. Mycol.">
        <title>101 Dothideomycetes genomes: a test case for predicting lifestyles and emergence of pathogens.</title>
        <authorList>
            <person name="Haridas S."/>
            <person name="Albert R."/>
            <person name="Binder M."/>
            <person name="Bloem J."/>
            <person name="Labutti K."/>
            <person name="Salamov A."/>
            <person name="Andreopoulos B."/>
            <person name="Baker S."/>
            <person name="Barry K."/>
            <person name="Bills G."/>
            <person name="Bluhm B."/>
            <person name="Cannon C."/>
            <person name="Castanera R."/>
            <person name="Culley D."/>
            <person name="Daum C."/>
            <person name="Ezra D."/>
            <person name="Gonzalez J."/>
            <person name="Henrissat B."/>
            <person name="Kuo A."/>
            <person name="Liang C."/>
            <person name="Lipzen A."/>
            <person name="Lutzoni F."/>
            <person name="Magnuson J."/>
            <person name="Mondo S."/>
            <person name="Nolan M."/>
            <person name="Ohm R."/>
            <person name="Pangilinan J."/>
            <person name="Park H.-J."/>
            <person name="Ramirez L."/>
            <person name="Alfaro M."/>
            <person name="Sun H."/>
            <person name="Tritt A."/>
            <person name="Yoshinaga Y."/>
            <person name="Zwiers L.-H."/>
            <person name="Turgeon B."/>
            <person name="Goodwin S."/>
            <person name="Spatafora J."/>
            <person name="Crous P."/>
            <person name="Grigoriev I."/>
        </authorList>
    </citation>
    <scope>NUCLEOTIDE SEQUENCE</scope>
    <source>
        <strain evidence="10">CBS 121739</strain>
    </source>
</reference>
<sequence>MAILDMFKKLPSVPYPAPKTGYWLPVTSTLNWCEEARSQSTDYYATPYSAEIVNTLTNLLFIYLAILGVRSCLRNGHDTIFLVTFCGYFLVGSGSFAFHATLKYPMQLVDELSMIYTTCLMFWACFGHGHSRRFQVLLGIALFALAAFITLYYHYLQDPDFHQNAYAILTAIVLIRSMFVMEQALRPSSAKRKRDLADIESKMGKLSHEPTAELQRRDVRDRDILIRMWAMVGYGLFIFLLGFAIWNLDNEFCSTIRSWRHEIGLPWGILLEGHGWWHLMTGTGAYFYITWGVWLRHCLNGKQDEYEMHWPRLITSLPFVERIPRRVQAGNGASKKTI</sequence>
<evidence type="ECO:0000256" key="4">
    <source>
        <dbReference type="ARBA" id="ARBA00022801"/>
    </source>
</evidence>
<dbReference type="AlphaFoldDB" id="A0A6A6WHA4"/>
<feature type="binding site" evidence="7">
    <location>
        <position position="32"/>
    </location>
    <ligand>
        <name>Ca(2+)</name>
        <dbReference type="ChEBI" id="CHEBI:29108"/>
    </ligand>
</feature>
<dbReference type="PANTHER" id="PTHR46187:SF3">
    <property type="entry name" value="ALKALINE CERAMIDASE 3"/>
    <property type="match status" value="1"/>
</dbReference>
<keyword evidence="6 9" id="KW-0472">Membrane</keyword>
<keyword evidence="3 9" id="KW-0812">Transmembrane</keyword>
<evidence type="ECO:0000256" key="1">
    <source>
        <dbReference type="ARBA" id="ARBA00004141"/>
    </source>
</evidence>
<evidence type="ECO:0000313" key="11">
    <source>
        <dbReference type="Proteomes" id="UP000799437"/>
    </source>
</evidence>
<feature type="binding site" evidence="7">
    <location>
        <position position="34"/>
    </location>
    <ligand>
        <name>Ca(2+)</name>
        <dbReference type="ChEBI" id="CHEBI:29108"/>
    </ligand>
</feature>
<evidence type="ECO:0000256" key="6">
    <source>
        <dbReference type="ARBA" id="ARBA00023136"/>
    </source>
</evidence>
<dbReference type="Proteomes" id="UP000799437">
    <property type="component" value="Unassembled WGS sequence"/>
</dbReference>
<feature type="transmembrane region" description="Helical" evidence="9">
    <location>
        <begin position="52"/>
        <end position="73"/>
    </location>
</feature>